<accession>A0AAE3GFN6</accession>
<keyword evidence="3" id="KW-1185">Reference proteome</keyword>
<dbReference type="RefSeq" id="WP_253773890.1">
    <property type="nucleotide sequence ID" value="NZ_JAMTCK010000009.1"/>
</dbReference>
<comment type="caution">
    <text evidence="2">The sequence shown here is derived from an EMBL/GenBank/DDBJ whole genome shotgun (WGS) entry which is preliminary data.</text>
</comment>
<dbReference type="EMBL" id="JAMTCK010000009">
    <property type="protein sequence ID" value="MCP2167230.1"/>
    <property type="molecule type" value="Genomic_DNA"/>
</dbReference>
<keyword evidence="1" id="KW-1133">Transmembrane helix</keyword>
<evidence type="ECO:0000313" key="3">
    <source>
        <dbReference type="Proteomes" id="UP001206128"/>
    </source>
</evidence>
<name>A0AAE3GFN6_9PSEU</name>
<organism evidence="2 3">
    <name type="scientific">Goodfellowiella coeruleoviolacea</name>
    <dbReference type="NCBI Taxonomy" id="334858"/>
    <lineage>
        <taxon>Bacteria</taxon>
        <taxon>Bacillati</taxon>
        <taxon>Actinomycetota</taxon>
        <taxon>Actinomycetes</taxon>
        <taxon>Pseudonocardiales</taxon>
        <taxon>Pseudonocardiaceae</taxon>
        <taxon>Goodfellowiella</taxon>
    </lineage>
</organism>
<evidence type="ECO:0000313" key="2">
    <source>
        <dbReference type="EMBL" id="MCP2167230.1"/>
    </source>
</evidence>
<dbReference type="AlphaFoldDB" id="A0AAE3GFN6"/>
<sequence length="150" mass="15641">MIARVLLAVLGLAALAWGAWCVLELAGGSVSTVVELVAWLVGGPVLHDVVLAPVAGGLGWLLAHRLGPVWATPVRAGATATGVLVLLAVPLLWRLHSGPVNPGLHDRDHPLGVALALAVVWLLVLLAGLVRTARHRRRHRPGGLSPRSPC</sequence>
<feature type="transmembrane region" description="Helical" evidence="1">
    <location>
        <begin position="113"/>
        <end position="130"/>
    </location>
</feature>
<feature type="transmembrane region" description="Helical" evidence="1">
    <location>
        <begin position="74"/>
        <end position="93"/>
    </location>
</feature>
<keyword evidence="1" id="KW-0812">Transmembrane</keyword>
<keyword evidence="1" id="KW-0472">Membrane</keyword>
<reference evidence="2" key="1">
    <citation type="submission" date="2022-06" db="EMBL/GenBank/DDBJ databases">
        <title>Genomic Encyclopedia of Archaeal and Bacterial Type Strains, Phase II (KMG-II): from individual species to whole genera.</title>
        <authorList>
            <person name="Goeker M."/>
        </authorList>
    </citation>
    <scope>NUCLEOTIDE SEQUENCE</scope>
    <source>
        <strain evidence="2">DSM 43935</strain>
    </source>
</reference>
<protein>
    <submittedName>
        <fullName evidence="2">Uncharacterized protein</fullName>
    </submittedName>
</protein>
<evidence type="ECO:0000256" key="1">
    <source>
        <dbReference type="SAM" id="Phobius"/>
    </source>
</evidence>
<proteinExistence type="predicted"/>
<dbReference type="Proteomes" id="UP001206128">
    <property type="component" value="Unassembled WGS sequence"/>
</dbReference>
<feature type="transmembrane region" description="Helical" evidence="1">
    <location>
        <begin position="37"/>
        <end position="62"/>
    </location>
</feature>
<gene>
    <name evidence="2" type="ORF">LX83_004103</name>
</gene>